<gene>
    <name evidence="1" type="ORF">C7Y72_02850</name>
</gene>
<sequence length="257" mass="28083">MSGAAQVHLVGRRLTGMTFGKRGSAVYARLYDKSLEADPDALIRDHWAAQLGRPVGADEQAWRVEFELRGKFLRDLAVGDQQLMDADPRAFLEHHLDAVWEHLTTKWLVLKVPGSTTRLSRGKPQGWWAALSTSGGFGERDTAGPLVRRPRRSPDAGPLLAQLGGVLAAYAARRGTDDLDAVLAELSDYMSRSGGQKGFAQRVDRARLRLPLQARTRADAEAQAVGDDPNLNGMDDLIWMRVPGWLDEPPSKAAPGG</sequence>
<dbReference type="EMBL" id="PYYB01000001">
    <property type="protein sequence ID" value="PTL58664.1"/>
    <property type="molecule type" value="Genomic_DNA"/>
</dbReference>
<name>A0A2T4UHE1_9ACTN</name>
<reference evidence="1 2" key="1">
    <citation type="submission" date="2018-03" db="EMBL/GenBank/DDBJ databases">
        <title>Aquarubrobacter algicola gen. nov., sp. nov., a novel actinobacterium isolated from shallow eutrophic lake during the end of cyanobacterial harmful algal blooms.</title>
        <authorList>
            <person name="Chun S.J."/>
        </authorList>
    </citation>
    <scope>NUCLEOTIDE SEQUENCE [LARGE SCALE GENOMIC DNA]</scope>
    <source>
        <strain evidence="1 2">Seoho-28</strain>
    </source>
</reference>
<comment type="caution">
    <text evidence="1">The sequence shown here is derived from an EMBL/GenBank/DDBJ whole genome shotgun (WGS) entry which is preliminary data.</text>
</comment>
<evidence type="ECO:0000313" key="2">
    <source>
        <dbReference type="Proteomes" id="UP000240739"/>
    </source>
</evidence>
<proteinExistence type="predicted"/>
<dbReference type="RefSeq" id="WP_107567101.1">
    <property type="nucleotide sequence ID" value="NZ_PYYB01000001.1"/>
</dbReference>
<dbReference type="OrthoDB" id="5396022at2"/>
<dbReference type="Proteomes" id="UP000240739">
    <property type="component" value="Unassembled WGS sequence"/>
</dbReference>
<keyword evidence="2" id="KW-1185">Reference proteome</keyword>
<accession>A0A2T4UHE1</accession>
<organism evidence="1 2">
    <name type="scientific">Paraconexibacter algicola</name>
    <dbReference type="NCBI Taxonomy" id="2133960"/>
    <lineage>
        <taxon>Bacteria</taxon>
        <taxon>Bacillati</taxon>
        <taxon>Actinomycetota</taxon>
        <taxon>Thermoleophilia</taxon>
        <taxon>Solirubrobacterales</taxon>
        <taxon>Paraconexibacteraceae</taxon>
        <taxon>Paraconexibacter</taxon>
    </lineage>
</organism>
<protein>
    <submittedName>
        <fullName evidence="1">Uncharacterized protein</fullName>
    </submittedName>
</protein>
<evidence type="ECO:0000313" key="1">
    <source>
        <dbReference type="EMBL" id="PTL58664.1"/>
    </source>
</evidence>
<dbReference type="AlphaFoldDB" id="A0A2T4UHE1"/>